<evidence type="ECO:0000259" key="3">
    <source>
        <dbReference type="Pfam" id="PF13843"/>
    </source>
</evidence>
<keyword evidence="2" id="KW-0812">Transmembrane</keyword>
<evidence type="ECO:0000256" key="2">
    <source>
        <dbReference type="SAM" id="Phobius"/>
    </source>
</evidence>
<gene>
    <name evidence="4" type="ORF">RclHR1_24860002</name>
</gene>
<reference evidence="4 5" key="1">
    <citation type="submission" date="2017-11" db="EMBL/GenBank/DDBJ databases">
        <title>The genome of Rhizophagus clarus HR1 reveals common genetic basis of auxotrophy among arbuscular mycorrhizal fungi.</title>
        <authorList>
            <person name="Kobayashi Y."/>
        </authorList>
    </citation>
    <scope>NUCLEOTIDE SEQUENCE [LARGE SCALE GENOMIC DNA]</scope>
    <source>
        <strain evidence="4 5">HR1</strain>
    </source>
</reference>
<dbReference type="Proteomes" id="UP000247702">
    <property type="component" value="Unassembled WGS sequence"/>
</dbReference>
<dbReference type="InterPro" id="IPR029526">
    <property type="entry name" value="PGBD"/>
</dbReference>
<feature type="transmembrane region" description="Helical" evidence="2">
    <location>
        <begin position="12"/>
        <end position="31"/>
    </location>
</feature>
<dbReference type="STRING" id="94130.A0A2Z6R2V9"/>
<feature type="region of interest" description="Disordered" evidence="1">
    <location>
        <begin position="74"/>
        <end position="111"/>
    </location>
</feature>
<proteinExistence type="predicted"/>
<sequence>MLIKTSEFWSFQSFAFFFIPNVIFTYFFYFYHDTIEYDEQDLFVVDFARNIHNITNENDDDIENFDNFEEIHEENIQGRGSNRGRGRGRGRSRGGGRNNNSERDNNNGEQIAQLPPPPFFNAFQHVRPLHEFKINLSRDFLLSPSPYSIFSLFFSLEQIEIIVKNTNKYAYVKNAGEGRDWKELTTKEFKICKFPEHKITTFMSLIRFEQIKRFMHISDFFKTICIPSSNVSIDEMIARFSGRSAHTVRIKNKPISKGYKILSLCDAGYTYTFIFTSRIQTHPEIQQVSDLSKVGNEVYHLTSQLPIEDKSFNIYMDNYFSSIKLFKYLREKKIGACGTVRTNSANFPKVLKVNKKLDWDTLSGVVVDNVLAILWMDNGPVTMLSTIHQIDNENENQIERVRHRPRETSTNAAKVQQFLEL</sequence>
<name>A0A2Z6R2V9_9GLOM</name>
<dbReference type="EMBL" id="BEXD01001653">
    <property type="protein sequence ID" value="GBB95142.1"/>
    <property type="molecule type" value="Genomic_DNA"/>
</dbReference>
<keyword evidence="5" id="KW-1185">Reference proteome</keyword>
<keyword evidence="2" id="KW-1133">Transmembrane helix</keyword>
<dbReference type="AlphaFoldDB" id="A0A2Z6R2V9"/>
<protein>
    <recommendedName>
        <fullName evidence="3">PiggyBac transposable element-derived protein domain-containing protein</fullName>
    </recommendedName>
</protein>
<accession>A0A2Z6R2V9</accession>
<keyword evidence="2" id="KW-0472">Membrane</keyword>
<evidence type="ECO:0000256" key="1">
    <source>
        <dbReference type="SAM" id="MobiDB-lite"/>
    </source>
</evidence>
<dbReference type="PANTHER" id="PTHR46599:SF3">
    <property type="entry name" value="PIGGYBAC TRANSPOSABLE ELEMENT-DERIVED PROTEIN 4"/>
    <property type="match status" value="1"/>
</dbReference>
<evidence type="ECO:0000313" key="5">
    <source>
        <dbReference type="Proteomes" id="UP000247702"/>
    </source>
</evidence>
<feature type="domain" description="PiggyBac transposable element-derived protein" evidence="3">
    <location>
        <begin position="221"/>
        <end position="404"/>
    </location>
</feature>
<dbReference type="Pfam" id="PF13843">
    <property type="entry name" value="DDE_Tnp_1_7"/>
    <property type="match status" value="1"/>
</dbReference>
<feature type="compositionally biased region" description="Basic residues" evidence="1">
    <location>
        <begin position="82"/>
        <end position="94"/>
    </location>
</feature>
<dbReference type="PANTHER" id="PTHR46599">
    <property type="entry name" value="PIGGYBAC TRANSPOSABLE ELEMENT-DERIVED PROTEIN 4"/>
    <property type="match status" value="1"/>
</dbReference>
<evidence type="ECO:0000313" key="4">
    <source>
        <dbReference type="EMBL" id="GBB95142.1"/>
    </source>
</evidence>
<organism evidence="4 5">
    <name type="scientific">Rhizophagus clarus</name>
    <dbReference type="NCBI Taxonomy" id="94130"/>
    <lineage>
        <taxon>Eukaryota</taxon>
        <taxon>Fungi</taxon>
        <taxon>Fungi incertae sedis</taxon>
        <taxon>Mucoromycota</taxon>
        <taxon>Glomeromycotina</taxon>
        <taxon>Glomeromycetes</taxon>
        <taxon>Glomerales</taxon>
        <taxon>Glomeraceae</taxon>
        <taxon>Rhizophagus</taxon>
    </lineage>
</organism>
<comment type="caution">
    <text evidence="4">The sequence shown here is derived from an EMBL/GenBank/DDBJ whole genome shotgun (WGS) entry which is preliminary data.</text>
</comment>